<name>A0A6A4UV47_AMPAM</name>
<dbReference type="OrthoDB" id="6391945at2759"/>
<evidence type="ECO:0000313" key="1">
    <source>
        <dbReference type="EMBL" id="KAF0287587.1"/>
    </source>
</evidence>
<accession>A0A6A4UV47</accession>
<organism evidence="1 2">
    <name type="scientific">Amphibalanus amphitrite</name>
    <name type="common">Striped barnacle</name>
    <name type="synonym">Balanus amphitrite</name>
    <dbReference type="NCBI Taxonomy" id="1232801"/>
    <lineage>
        <taxon>Eukaryota</taxon>
        <taxon>Metazoa</taxon>
        <taxon>Ecdysozoa</taxon>
        <taxon>Arthropoda</taxon>
        <taxon>Crustacea</taxon>
        <taxon>Multicrustacea</taxon>
        <taxon>Cirripedia</taxon>
        <taxon>Thoracica</taxon>
        <taxon>Thoracicalcarea</taxon>
        <taxon>Balanomorpha</taxon>
        <taxon>Balanoidea</taxon>
        <taxon>Balanidae</taxon>
        <taxon>Amphibalaninae</taxon>
        <taxon>Amphibalanus</taxon>
    </lineage>
</organism>
<proteinExistence type="predicted"/>
<dbReference type="AlphaFoldDB" id="A0A6A4UV47"/>
<comment type="caution">
    <text evidence="1">The sequence shown here is derived from an EMBL/GenBank/DDBJ whole genome shotgun (WGS) entry which is preliminary data.</text>
</comment>
<dbReference type="EMBL" id="VIIS01002179">
    <property type="protein sequence ID" value="KAF0287587.1"/>
    <property type="molecule type" value="Genomic_DNA"/>
</dbReference>
<reference evidence="1 2" key="1">
    <citation type="submission" date="2019-07" db="EMBL/GenBank/DDBJ databases">
        <title>Draft genome assembly of a fouling barnacle, Amphibalanus amphitrite (Darwin, 1854): The first reference genome for Thecostraca.</title>
        <authorList>
            <person name="Kim W."/>
        </authorList>
    </citation>
    <scope>NUCLEOTIDE SEQUENCE [LARGE SCALE GENOMIC DNA]</scope>
    <source>
        <strain evidence="1">SNU_AA5</strain>
        <tissue evidence="1">Soma without cirri and trophi</tissue>
    </source>
</reference>
<evidence type="ECO:0000313" key="2">
    <source>
        <dbReference type="Proteomes" id="UP000440578"/>
    </source>
</evidence>
<protein>
    <submittedName>
        <fullName evidence="1">Uncharacterized protein</fullName>
    </submittedName>
</protein>
<dbReference type="Proteomes" id="UP000440578">
    <property type="component" value="Unassembled WGS sequence"/>
</dbReference>
<sequence>MDAIRRNKQIDSLKFIISKCQSGNSMQSTLASAEESKLSSEVDSLMDTTKDGGVCSGYHDQLLRELSVLAEMRRRLHEARLACDAGLLTGTERRLPGGALLGELISEIDQLGGQLASIGENMEPLGWRLLQNKFSDGLDLPYEQHG</sequence>
<keyword evidence="2" id="KW-1185">Reference proteome</keyword>
<gene>
    <name evidence="1" type="ORF">FJT64_013976</name>
</gene>